<dbReference type="InterPro" id="IPR010982">
    <property type="entry name" value="Lambda_DNA-bd_dom_sf"/>
</dbReference>
<dbReference type="GO" id="GO:0003677">
    <property type="term" value="F:DNA binding"/>
    <property type="evidence" value="ECO:0007669"/>
    <property type="project" value="InterPro"/>
</dbReference>
<comment type="caution">
    <text evidence="3">The sequence shown here is derived from an EMBL/GenBank/DDBJ whole genome shotgun (WGS) entry which is preliminary data.</text>
</comment>
<evidence type="ECO:0000259" key="2">
    <source>
        <dbReference type="PROSITE" id="PS50943"/>
    </source>
</evidence>
<dbReference type="CDD" id="cd00093">
    <property type="entry name" value="HTH_XRE"/>
    <property type="match status" value="1"/>
</dbReference>
<dbReference type="EMBL" id="JACHXF010000012">
    <property type="protein sequence ID" value="MBB3097678.1"/>
    <property type="molecule type" value="Genomic_DNA"/>
</dbReference>
<dbReference type="AlphaFoldDB" id="A0A7W5AJZ6"/>
<dbReference type="SUPFAM" id="SSF47413">
    <property type="entry name" value="lambda repressor-like DNA-binding domains"/>
    <property type="match status" value="1"/>
</dbReference>
<protein>
    <recommendedName>
        <fullName evidence="2">HTH cro/C1-type domain-containing protein</fullName>
    </recommendedName>
</protein>
<keyword evidence="4" id="KW-1185">Reference proteome</keyword>
<accession>A0A7W5AJZ6</accession>
<organism evidence="3 4">
    <name type="scientific">Actinoplanes campanulatus</name>
    <dbReference type="NCBI Taxonomy" id="113559"/>
    <lineage>
        <taxon>Bacteria</taxon>
        <taxon>Bacillati</taxon>
        <taxon>Actinomycetota</taxon>
        <taxon>Actinomycetes</taxon>
        <taxon>Micromonosporales</taxon>
        <taxon>Micromonosporaceae</taxon>
        <taxon>Actinoplanes</taxon>
    </lineage>
</organism>
<reference evidence="3 4" key="1">
    <citation type="submission" date="2020-08" db="EMBL/GenBank/DDBJ databases">
        <title>Genomic Encyclopedia of Type Strains, Phase III (KMG-III): the genomes of soil and plant-associated and newly described type strains.</title>
        <authorList>
            <person name="Whitman W."/>
        </authorList>
    </citation>
    <scope>NUCLEOTIDE SEQUENCE [LARGE SCALE GENOMIC DNA]</scope>
    <source>
        <strain evidence="3 4">CECT 3287</strain>
    </source>
</reference>
<name>A0A7W5AJZ6_9ACTN</name>
<dbReference type="PROSITE" id="PS50943">
    <property type="entry name" value="HTH_CROC1"/>
    <property type="match status" value="1"/>
</dbReference>
<feature type="compositionally biased region" description="Basic and acidic residues" evidence="1">
    <location>
        <begin position="10"/>
        <end position="26"/>
    </location>
</feature>
<feature type="region of interest" description="Disordered" evidence="1">
    <location>
        <begin position="1"/>
        <end position="47"/>
    </location>
</feature>
<evidence type="ECO:0000256" key="1">
    <source>
        <dbReference type="SAM" id="MobiDB-lite"/>
    </source>
</evidence>
<evidence type="ECO:0000313" key="3">
    <source>
        <dbReference type="EMBL" id="MBB3097678.1"/>
    </source>
</evidence>
<sequence length="134" mass="14867">MTMLMADSAESAHPERYTESADDPRRVVPAGGDKSAMQVSRSEENSALSGLSFGRRLRRLRMRQGWTQLVLAQRMRDIAVDHGGTAELISLKAMISKWENGHKEPDEFNRRLLAAALGATVADLGLAEDPDFLW</sequence>
<feature type="domain" description="HTH cro/C1-type" evidence="2">
    <location>
        <begin position="57"/>
        <end position="124"/>
    </location>
</feature>
<gene>
    <name evidence="3" type="ORF">FHR83_005362</name>
</gene>
<dbReference type="Gene3D" id="1.10.260.40">
    <property type="entry name" value="lambda repressor-like DNA-binding domains"/>
    <property type="match status" value="1"/>
</dbReference>
<dbReference type="InterPro" id="IPR001387">
    <property type="entry name" value="Cro/C1-type_HTH"/>
</dbReference>
<dbReference type="Proteomes" id="UP000590749">
    <property type="component" value="Unassembled WGS sequence"/>
</dbReference>
<dbReference type="SMART" id="SM00530">
    <property type="entry name" value="HTH_XRE"/>
    <property type="match status" value="1"/>
</dbReference>
<evidence type="ECO:0000313" key="4">
    <source>
        <dbReference type="Proteomes" id="UP000590749"/>
    </source>
</evidence>
<proteinExistence type="predicted"/>